<comment type="caution">
    <text evidence="7">The sequence shown here is derived from an EMBL/GenBank/DDBJ whole genome shotgun (WGS) entry which is preliminary data.</text>
</comment>
<keyword evidence="3" id="KW-1015">Disulfide bond</keyword>
<evidence type="ECO:0000256" key="5">
    <source>
        <dbReference type="SAM" id="SignalP"/>
    </source>
</evidence>
<dbReference type="PROSITE" id="PS51352">
    <property type="entry name" value="THIOREDOXIN_2"/>
    <property type="match status" value="1"/>
</dbReference>
<evidence type="ECO:0000259" key="6">
    <source>
        <dbReference type="PROSITE" id="PS51352"/>
    </source>
</evidence>
<dbReference type="GO" id="GO:0017004">
    <property type="term" value="P:cytochrome complex assembly"/>
    <property type="evidence" value="ECO:0007669"/>
    <property type="project" value="UniProtKB-KW"/>
</dbReference>
<dbReference type="InterPro" id="IPR050553">
    <property type="entry name" value="Thioredoxin_ResA/DsbE_sf"/>
</dbReference>
<feature type="domain" description="Thioredoxin" evidence="6">
    <location>
        <begin position="224"/>
        <end position="364"/>
    </location>
</feature>
<gene>
    <name evidence="7" type="ORF">EO244_12720</name>
</gene>
<evidence type="ECO:0000256" key="4">
    <source>
        <dbReference type="ARBA" id="ARBA00023284"/>
    </source>
</evidence>
<feature type="signal peptide" evidence="5">
    <location>
        <begin position="1"/>
        <end position="21"/>
    </location>
</feature>
<dbReference type="OrthoDB" id="9794348at2"/>
<dbReference type="InterPro" id="IPR013740">
    <property type="entry name" value="Redoxin"/>
</dbReference>
<dbReference type="Pfam" id="PF14289">
    <property type="entry name" value="DUF4369"/>
    <property type="match status" value="1"/>
</dbReference>
<dbReference type="CDD" id="cd02966">
    <property type="entry name" value="TlpA_like_family"/>
    <property type="match status" value="1"/>
</dbReference>
<organism evidence="7 8">
    <name type="scientific">Ancylomarina salipaludis</name>
    <dbReference type="NCBI Taxonomy" id="2501299"/>
    <lineage>
        <taxon>Bacteria</taxon>
        <taxon>Pseudomonadati</taxon>
        <taxon>Bacteroidota</taxon>
        <taxon>Bacteroidia</taxon>
        <taxon>Marinilabiliales</taxon>
        <taxon>Marinifilaceae</taxon>
        <taxon>Ancylomarina</taxon>
    </lineage>
</organism>
<dbReference type="Pfam" id="PF08534">
    <property type="entry name" value="Redoxin"/>
    <property type="match status" value="1"/>
</dbReference>
<evidence type="ECO:0000256" key="2">
    <source>
        <dbReference type="ARBA" id="ARBA00022748"/>
    </source>
</evidence>
<dbReference type="PROSITE" id="PS51257">
    <property type="entry name" value="PROKAR_LIPOPROTEIN"/>
    <property type="match status" value="1"/>
</dbReference>
<keyword evidence="4" id="KW-0676">Redox-active center</keyword>
<dbReference type="Gene3D" id="3.40.30.10">
    <property type="entry name" value="Glutaredoxin"/>
    <property type="match status" value="1"/>
</dbReference>
<name>A0A4Q1JJA5_9BACT</name>
<feature type="chain" id="PRO_5020749774" evidence="5">
    <location>
        <begin position="22"/>
        <end position="364"/>
    </location>
</feature>
<keyword evidence="2" id="KW-0201">Cytochrome c-type biogenesis</keyword>
<evidence type="ECO:0000256" key="3">
    <source>
        <dbReference type="ARBA" id="ARBA00023157"/>
    </source>
</evidence>
<evidence type="ECO:0000313" key="7">
    <source>
        <dbReference type="EMBL" id="RXQ90961.1"/>
    </source>
</evidence>
<sequence>MNYIKIFTVACCILLFSCSLSENKGYKITGKTTYSGKVYLNDTQGYQMIPIDSVEIMNGEFVFTGKTETCEHCFLTFENQKGAFGFFLSNEEIDLTISEKHPYFSKVTKSPMNMEYQVFTTEMNDLMEKQSAERRKYYNEQNKSKQDSLLKILQGYGTRQKDLVKSTFENNIEKTYAVAILAQYMKNSYTPIQLDSIIKKMPASSLNNKMAKQLISEIEATKRSSEGQVFINIEQKSPDGNLISLKDIVANNKCVLIDFWASWCSPCIASMPEFKKLYKEYKDKGFEIYAVSIDDKKENWLKAIKNHELSWIHVSDLKGWNTQAKTDYAVKGVPTTVLINRDGIIVAKNRHGKELEDKIIECLR</sequence>
<accession>A0A4Q1JJA5</accession>
<keyword evidence="5" id="KW-0732">Signal</keyword>
<dbReference type="InterPro" id="IPR036249">
    <property type="entry name" value="Thioredoxin-like_sf"/>
</dbReference>
<dbReference type="RefSeq" id="WP_129255062.1">
    <property type="nucleotide sequence ID" value="NZ_SAXA01000012.1"/>
</dbReference>
<evidence type="ECO:0000313" key="8">
    <source>
        <dbReference type="Proteomes" id="UP000289703"/>
    </source>
</evidence>
<dbReference type="EMBL" id="SAXA01000012">
    <property type="protein sequence ID" value="RXQ90961.1"/>
    <property type="molecule type" value="Genomic_DNA"/>
</dbReference>
<dbReference type="InterPro" id="IPR013766">
    <property type="entry name" value="Thioredoxin_domain"/>
</dbReference>
<dbReference type="Proteomes" id="UP000289703">
    <property type="component" value="Unassembled WGS sequence"/>
</dbReference>
<proteinExistence type="predicted"/>
<dbReference type="AlphaFoldDB" id="A0A4Q1JJA5"/>
<dbReference type="GO" id="GO:0030313">
    <property type="term" value="C:cell envelope"/>
    <property type="evidence" value="ECO:0007669"/>
    <property type="project" value="UniProtKB-SubCell"/>
</dbReference>
<dbReference type="InterPro" id="IPR025380">
    <property type="entry name" value="DUF4369"/>
</dbReference>
<keyword evidence="8" id="KW-1185">Reference proteome</keyword>
<reference evidence="7 8" key="1">
    <citation type="submission" date="2019-01" db="EMBL/GenBank/DDBJ databases">
        <title>Ancylomarina salipaludis sp. nov., isolated from a salt marsh.</title>
        <authorList>
            <person name="Yoon J.-H."/>
        </authorList>
    </citation>
    <scope>NUCLEOTIDE SEQUENCE [LARGE SCALE GENOMIC DNA]</scope>
    <source>
        <strain evidence="7 8">SHSM-M15</strain>
    </source>
</reference>
<dbReference type="PANTHER" id="PTHR42852:SF6">
    <property type="entry name" value="THIOL:DISULFIDE INTERCHANGE PROTEIN DSBE"/>
    <property type="match status" value="1"/>
</dbReference>
<comment type="subcellular location">
    <subcellularLocation>
        <location evidence="1">Cell envelope</location>
    </subcellularLocation>
</comment>
<dbReference type="PANTHER" id="PTHR42852">
    <property type="entry name" value="THIOL:DISULFIDE INTERCHANGE PROTEIN DSBE"/>
    <property type="match status" value="1"/>
</dbReference>
<evidence type="ECO:0000256" key="1">
    <source>
        <dbReference type="ARBA" id="ARBA00004196"/>
    </source>
</evidence>
<protein>
    <submittedName>
        <fullName evidence="7">AhpC/TSA family protein</fullName>
    </submittedName>
</protein>
<dbReference type="SUPFAM" id="SSF52833">
    <property type="entry name" value="Thioredoxin-like"/>
    <property type="match status" value="1"/>
</dbReference>